<feature type="region of interest" description="Disordered" evidence="2">
    <location>
        <begin position="334"/>
        <end position="355"/>
    </location>
</feature>
<feature type="region of interest" description="Disordered" evidence="2">
    <location>
        <begin position="180"/>
        <end position="214"/>
    </location>
</feature>
<dbReference type="InterPro" id="IPR001202">
    <property type="entry name" value="WW_dom"/>
</dbReference>
<feature type="region of interest" description="Disordered" evidence="2">
    <location>
        <begin position="243"/>
        <end position="286"/>
    </location>
</feature>
<evidence type="ECO:0000259" key="3">
    <source>
        <dbReference type="PROSITE" id="PS50020"/>
    </source>
</evidence>
<evidence type="ECO:0000313" key="5">
    <source>
        <dbReference type="EMBL" id="CAD8594501.1"/>
    </source>
</evidence>
<dbReference type="SUPFAM" id="SSF51045">
    <property type="entry name" value="WW domain"/>
    <property type="match status" value="1"/>
</dbReference>
<dbReference type="InterPro" id="IPR036020">
    <property type="entry name" value="WW_dom_sf"/>
</dbReference>
<protein>
    <recommendedName>
        <fullName evidence="6">WW domain-containing protein</fullName>
    </recommendedName>
</protein>
<feature type="compositionally biased region" description="Basic and acidic residues" evidence="2">
    <location>
        <begin position="197"/>
        <end position="208"/>
    </location>
</feature>
<feature type="domain" description="GYF" evidence="4">
    <location>
        <begin position="389"/>
        <end position="438"/>
    </location>
</feature>
<evidence type="ECO:0000256" key="1">
    <source>
        <dbReference type="SAM" id="Coils"/>
    </source>
</evidence>
<accession>A0A7S0KXR4</accession>
<dbReference type="SUPFAM" id="SSF55277">
    <property type="entry name" value="GYF domain"/>
    <property type="match status" value="1"/>
</dbReference>
<dbReference type="AlphaFoldDB" id="A0A7S0KXR4"/>
<gene>
    <name evidence="5" type="ORF">MSP1404_LOCUS11906</name>
</gene>
<organism evidence="5">
    <name type="scientific">Micromonas pusilla</name>
    <name type="common">Picoplanktonic green alga</name>
    <name type="synonym">Chromulina pusilla</name>
    <dbReference type="NCBI Taxonomy" id="38833"/>
    <lineage>
        <taxon>Eukaryota</taxon>
        <taxon>Viridiplantae</taxon>
        <taxon>Chlorophyta</taxon>
        <taxon>Mamiellophyceae</taxon>
        <taxon>Mamiellales</taxon>
        <taxon>Mamiellaceae</taxon>
        <taxon>Micromonas</taxon>
    </lineage>
</organism>
<feature type="compositionally biased region" description="Basic and acidic residues" evidence="2">
    <location>
        <begin position="248"/>
        <end position="286"/>
    </location>
</feature>
<dbReference type="InterPro" id="IPR003169">
    <property type="entry name" value="GYF"/>
</dbReference>
<dbReference type="PROSITE" id="PS50020">
    <property type="entry name" value="WW_DOMAIN_2"/>
    <property type="match status" value="1"/>
</dbReference>
<proteinExistence type="predicted"/>
<evidence type="ECO:0000259" key="4">
    <source>
        <dbReference type="PROSITE" id="PS50829"/>
    </source>
</evidence>
<reference evidence="5" key="1">
    <citation type="submission" date="2021-01" db="EMBL/GenBank/DDBJ databases">
        <authorList>
            <person name="Corre E."/>
            <person name="Pelletier E."/>
            <person name="Niang G."/>
            <person name="Scheremetjew M."/>
            <person name="Finn R."/>
            <person name="Kale V."/>
            <person name="Holt S."/>
            <person name="Cochrane G."/>
            <person name="Meng A."/>
            <person name="Brown T."/>
            <person name="Cohen L."/>
        </authorList>
    </citation>
    <scope>NUCLEOTIDE SEQUENCE</scope>
    <source>
        <strain evidence="5">CCMP494</strain>
    </source>
</reference>
<keyword evidence="1" id="KW-0175">Coiled coil</keyword>
<dbReference type="InterPro" id="IPR035445">
    <property type="entry name" value="GYF-like_dom_sf"/>
</dbReference>
<evidence type="ECO:0000256" key="2">
    <source>
        <dbReference type="SAM" id="MobiDB-lite"/>
    </source>
</evidence>
<feature type="region of interest" description="Disordered" evidence="2">
    <location>
        <begin position="490"/>
        <end position="526"/>
    </location>
</feature>
<dbReference type="Gene3D" id="3.30.1490.40">
    <property type="match status" value="1"/>
</dbReference>
<dbReference type="CDD" id="cd00201">
    <property type="entry name" value="WW"/>
    <property type="match status" value="1"/>
</dbReference>
<dbReference type="EMBL" id="HBEV01015335">
    <property type="protein sequence ID" value="CAD8594501.1"/>
    <property type="molecule type" value="Transcribed_RNA"/>
</dbReference>
<dbReference type="PROSITE" id="PS01159">
    <property type="entry name" value="WW_DOMAIN_1"/>
    <property type="match status" value="1"/>
</dbReference>
<name>A0A7S0KXR4_MICPS</name>
<feature type="region of interest" description="Disordered" evidence="2">
    <location>
        <begin position="111"/>
        <end position="132"/>
    </location>
</feature>
<dbReference type="Gene3D" id="2.20.70.10">
    <property type="match status" value="1"/>
</dbReference>
<feature type="domain" description="WW" evidence="3">
    <location>
        <begin position="133"/>
        <end position="161"/>
    </location>
</feature>
<sequence length="684" mass="72428">MGGPGAEEDEETRLARAIAESKAQASKRTATIFAPSDLPDYQPRPEVNWGERWELEEALATVPASQGGAAAAAAMGMAHPEIEGSSLAGTGIARRAIPEALPAAELDPAERGFHADDDASGSPADDGDDRTVWVKTYDPNEDDFYFYNPETRETTWEEPAASAAKIMLHHAIEGNARARRKLGLDPPGGPDDGGDDGGAHDGGAHGEGAEGADGYGRVSMAEMLDDVKVYEYEDVRAVWNGMPTETEEERRTREVAEAASRAKDPLAKEGKEGKESKRAARKKADEMQERLWRLQDERQRREDAAAGVAGIVYEGTAGLWAAKAEEARAAAVAAAANDDDDNDDDGAARAEAGSGAPVSEWAIAAMEGLAAAEAGRAPGPPAAPASSSRKEWYYRDDGGVWQGPWSVDELRGWRSMLPMELAVRRAGINGGAPVDDAGESQSRNQNLASVLGDDELLARAAAMDVHLPPRATATQAEIAIETVIAMRAGNAGRGDDDDAAGVRKTATEKPPAGMSAPPPPRPAAGVASSMVDSVLAGLNPEQYRAVVSGGVDPADMARALVAKAERDRASMAEAARAGVGDGWTSSGYATEARYNKITGRVTAAPAGSFATGGGGGIYAGGALDHHIDVNKLEEGLWEMKRAKERRKERALSKQEIDRLKKRRAEIKKKHYVAPWDVGFEKVQD</sequence>
<evidence type="ECO:0008006" key="6">
    <source>
        <dbReference type="Google" id="ProtNLM"/>
    </source>
</evidence>
<dbReference type="PROSITE" id="PS50829">
    <property type="entry name" value="GYF"/>
    <property type="match status" value="1"/>
</dbReference>
<feature type="coiled-coil region" evidence="1">
    <location>
        <begin position="642"/>
        <end position="669"/>
    </location>
</feature>